<feature type="domain" description="Elp3/MiaA/NifB-like radical SAM core" evidence="1">
    <location>
        <begin position="83"/>
        <end position="330"/>
    </location>
</feature>
<accession>A0A2M8LHQ7</accession>
<dbReference type="GO" id="GO:0051536">
    <property type="term" value="F:iron-sulfur cluster binding"/>
    <property type="evidence" value="ECO:0007669"/>
    <property type="project" value="InterPro"/>
</dbReference>
<evidence type="ECO:0000313" key="3">
    <source>
        <dbReference type="Proteomes" id="UP000231436"/>
    </source>
</evidence>
<sequence>MGIDKPGPQPDREYVAEMLNDPDHNFNVPSELKDVAREDVLEVAHPIWNRVMKKIRKERRAIISGTDFVSFSLPVLGQPGRENSLISVSTVGCMDAHRGDCSFCDYGTSGAKRMEVMESLPGQISSAFELILKENAGRDWALVNLTAIGSMFDEREIPKETRLDVYRRIAEMVKSKQFPEGVEWTTESRLKHVTPEVLDDLKQFFENEGIEIGKDLRIDVGYGIESSDPLILEGAMAKRVAVPYKERVDLLHQYGIKATAHTLFKPPFLTERESVEDAEKTVRFAWDNGLCDTMIVMTMNVRDATLVGELAEQGMYRLPSIWSVAEIMKKLGPEICSKTHFFGFSVATDEAGVVDVKSKEEKKLKELIMKFSNTEEQWQEIIDLFDQASGLEKRKWSKMMQQTPKYTLQARIATGLEVVGKKYLGTGFLDLAKQEKSRQRLKQAANRSQQNG</sequence>
<dbReference type="InterPro" id="IPR006638">
    <property type="entry name" value="Elp3/MiaA/NifB-like_rSAM"/>
</dbReference>
<dbReference type="EMBL" id="PFEU01000008">
    <property type="protein sequence ID" value="PJE76975.1"/>
    <property type="molecule type" value="Genomic_DNA"/>
</dbReference>
<evidence type="ECO:0000259" key="1">
    <source>
        <dbReference type="SMART" id="SM00729"/>
    </source>
</evidence>
<comment type="caution">
    <text evidence="2">The sequence shown here is derived from an EMBL/GenBank/DDBJ whole genome shotgun (WGS) entry which is preliminary data.</text>
</comment>
<dbReference type="SUPFAM" id="SSF102114">
    <property type="entry name" value="Radical SAM enzymes"/>
    <property type="match status" value="1"/>
</dbReference>
<dbReference type="AlphaFoldDB" id="A0A2M8LHQ7"/>
<dbReference type="SMART" id="SM00729">
    <property type="entry name" value="Elp3"/>
    <property type="match status" value="1"/>
</dbReference>
<name>A0A2M8LHQ7_9BACT</name>
<gene>
    <name evidence="2" type="ORF">COV05_02160</name>
</gene>
<proteinExistence type="predicted"/>
<organism evidence="2 3">
    <name type="scientific">Candidatus Uhrbacteria bacterium CG10_big_fil_rev_8_21_14_0_10_48_16</name>
    <dbReference type="NCBI Taxonomy" id="1975038"/>
    <lineage>
        <taxon>Bacteria</taxon>
        <taxon>Candidatus Uhriibacteriota</taxon>
    </lineage>
</organism>
<reference evidence="3" key="1">
    <citation type="submission" date="2017-09" db="EMBL/GenBank/DDBJ databases">
        <title>Depth-based differentiation of microbial function through sediment-hosted aquifers and enrichment of novel symbionts in the deep terrestrial subsurface.</title>
        <authorList>
            <person name="Probst A.J."/>
            <person name="Ladd B."/>
            <person name="Jarett J.K."/>
            <person name="Geller-Mcgrath D.E."/>
            <person name="Sieber C.M.K."/>
            <person name="Emerson J.B."/>
            <person name="Anantharaman K."/>
            <person name="Thomas B.C."/>
            <person name="Malmstrom R."/>
            <person name="Stieglmeier M."/>
            <person name="Klingl A."/>
            <person name="Woyke T."/>
            <person name="Ryan C.M."/>
            <person name="Banfield J.F."/>
        </authorList>
    </citation>
    <scope>NUCLEOTIDE SEQUENCE [LARGE SCALE GENOMIC DNA]</scope>
</reference>
<dbReference type="GO" id="GO:0003824">
    <property type="term" value="F:catalytic activity"/>
    <property type="evidence" value="ECO:0007669"/>
    <property type="project" value="InterPro"/>
</dbReference>
<protein>
    <recommendedName>
        <fullName evidence="1">Elp3/MiaA/NifB-like radical SAM core domain-containing protein</fullName>
    </recommendedName>
</protein>
<dbReference type="Proteomes" id="UP000231436">
    <property type="component" value="Unassembled WGS sequence"/>
</dbReference>
<evidence type="ECO:0000313" key="2">
    <source>
        <dbReference type="EMBL" id="PJE76975.1"/>
    </source>
</evidence>
<dbReference type="InterPro" id="IPR058240">
    <property type="entry name" value="rSAM_sf"/>
</dbReference>